<dbReference type="EMBL" id="FUXL01000002">
    <property type="protein sequence ID" value="SJZ64160.1"/>
    <property type="molecule type" value="Genomic_DNA"/>
</dbReference>
<dbReference type="Proteomes" id="UP000190135">
    <property type="component" value="Unassembled WGS sequence"/>
</dbReference>
<name>A0A1T4MAT5_9HYPH</name>
<sequence>MAVKSINFGQTEKYPFTKPDKQVPFLHSTPKSTREENMVLTRSINFIMICAAFVFVGAAVMGLLP</sequence>
<keyword evidence="1" id="KW-0472">Membrane</keyword>
<reference evidence="3" key="1">
    <citation type="submission" date="2017-02" db="EMBL/GenBank/DDBJ databases">
        <authorList>
            <person name="Varghese N."/>
            <person name="Submissions S."/>
        </authorList>
    </citation>
    <scope>NUCLEOTIDE SEQUENCE [LARGE SCALE GENOMIC DNA]</scope>
    <source>
        <strain evidence="3">USBA 369</strain>
    </source>
</reference>
<evidence type="ECO:0000313" key="2">
    <source>
        <dbReference type="EMBL" id="SJZ64160.1"/>
    </source>
</evidence>
<accession>A0A1T4MAT5</accession>
<gene>
    <name evidence="2" type="ORF">SAMN05428963_10252</name>
</gene>
<proteinExistence type="predicted"/>
<keyword evidence="1" id="KW-1133">Transmembrane helix</keyword>
<protein>
    <submittedName>
        <fullName evidence="2">Uncharacterized protein</fullName>
    </submittedName>
</protein>
<organism evidence="2 3">
    <name type="scientific">Consotaella salsifontis</name>
    <dbReference type="NCBI Taxonomy" id="1365950"/>
    <lineage>
        <taxon>Bacteria</taxon>
        <taxon>Pseudomonadati</taxon>
        <taxon>Pseudomonadota</taxon>
        <taxon>Alphaproteobacteria</taxon>
        <taxon>Hyphomicrobiales</taxon>
        <taxon>Aurantimonadaceae</taxon>
        <taxon>Consotaella</taxon>
    </lineage>
</organism>
<evidence type="ECO:0000313" key="3">
    <source>
        <dbReference type="Proteomes" id="UP000190135"/>
    </source>
</evidence>
<keyword evidence="3" id="KW-1185">Reference proteome</keyword>
<dbReference type="AlphaFoldDB" id="A0A1T4MAT5"/>
<feature type="transmembrane region" description="Helical" evidence="1">
    <location>
        <begin position="44"/>
        <end position="64"/>
    </location>
</feature>
<evidence type="ECO:0000256" key="1">
    <source>
        <dbReference type="SAM" id="Phobius"/>
    </source>
</evidence>
<keyword evidence="1" id="KW-0812">Transmembrane</keyword>